<keyword evidence="3" id="KW-1185">Reference proteome</keyword>
<dbReference type="PANTHER" id="PTHR37298:SF1">
    <property type="entry name" value="UPF0111 PROTEIN YKAA"/>
    <property type="match status" value="1"/>
</dbReference>
<accession>A0A4R3JZB0</accession>
<evidence type="ECO:0008006" key="4">
    <source>
        <dbReference type="Google" id="ProtNLM"/>
    </source>
</evidence>
<gene>
    <name evidence="2" type="ORF">EDD59_1411</name>
</gene>
<protein>
    <recommendedName>
        <fullName evidence="4">Phosphate transport regulator</fullName>
    </recommendedName>
</protein>
<dbReference type="InterPro" id="IPR052912">
    <property type="entry name" value="UPF0111_domain"/>
</dbReference>
<reference evidence="2 3" key="1">
    <citation type="submission" date="2019-03" db="EMBL/GenBank/DDBJ databases">
        <title>Genomic Encyclopedia of Type Strains, Phase IV (KMG-IV): sequencing the most valuable type-strain genomes for metagenomic binning, comparative biology and taxonomic classification.</title>
        <authorList>
            <person name="Goeker M."/>
        </authorList>
    </citation>
    <scope>NUCLEOTIDE SEQUENCE [LARGE SCALE GENOMIC DNA]</scope>
    <source>
        <strain evidence="2 3">DSM 29489</strain>
    </source>
</reference>
<evidence type="ECO:0000313" key="2">
    <source>
        <dbReference type="EMBL" id="TCS74239.1"/>
    </source>
</evidence>
<comment type="similarity">
    <text evidence="1">Belongs to the UPF0111 family.</text>
</comment>
<proteinExistence type="inferred from homology"/>
<dbReference type="EMBL" id="SLZZ01000041">
    <property type="protein sequence ID" value="TCS74239.1"/>
    <property type="molecule type" value="Genomic_DNA"/>
</dbReference>
<dbReference type="AlphaFoldDB" id="A0A4R3JZB0"/>
<dbReference type="Pfam" id="PF01865">
    <property type="entry name" value="PhoU_div"/>
    <property type="match status" value="1"/>
</dbReference>
<dbReference type="InterPro" id="IPR038078">
    <property type="entry name" value="PhoU-like_sf"/>
</dbReference>
<dbReference type="Proteomes" id="UP000295726">
    <property type="component" value="Unassembled WGS sequence"/>
</dbReference>
<name>A0A4R3JZB0_9FIRM</name>
<evidence type="ECO:0000313" key="3">
    <source>
        <dbReference type="Proteomes" id="UP000295726"/>
    </source>
</evidence>
<dbReference type="Gene3D" id="1.20.58.220">
    <property type="entry name" value="Phosphate transport system protein phou homolog 2, domain 2"/>
    <property type="match status" value="1"/>
</dbReference>
<organism evidence="2 3">
    <name type="scientific">Muricomes intestini</name>
    <dbReference type="NCBI Taxonomy" id="1796634"/>
    <lineage>
        <taxon>Bacteria</taxon>
        <taxon>Bacillati</taxon>
        <taxon>Bacillota</taxon>
        <taxon>Clostridia</taxon>
        <taxon>Lachnospirales</taxon>
        <taxon>Lachnospiraceae</taxon>
        <taxon>Muricomes</taxon>
    </lineage>
</organism>
<dbReference type="PANTHER" id="PTHR37298">
    <property type="entry name" value="UPF0111 PROTEIN YKAA"/>
    <property type="match status" value="1"/>
</dbReference>
<dbReference type="InterPro" id="IPR018445">
    <property type="entry name" value="Put_Phosphate_transp_reg"/>
</dbReference>
<comment type="caution">
    <text evidence="2">The sequence shown here is derived from an EMBL/GenBank/DDBJ whole genome shotgun (WGS) entry which is preliminary data.</text>
</comment>
<sequence length="217" mass="25245">MIIRVRLSEDKGRMKKKPDKIMSLLLDLAQNMKECGEYFSKFIIHSPSDLKVFSEKVKDFESNGDTVLHEINVELNKAFITSIDPEDILTLAEKMDDVVDCIEETSAYYYMYRLTDEDDYMSDFRIHIGFCTAELYTAIDLLVQKQLKRVREHTINVKTSEEEGDTLERKAIRSLFKKYSDPIKIIQYKDLYQVLEESVDACQAVAKSLDIVIMKNL</sequence>
<dbReference type="OrthoDB" id="9797568at2"/>
<evidence type="ECO:0000256" key="1">
    <source>
        <dbReference type="ARBA" id="ARBA00008591"/>
    </source>
</evidence>